<name>A0A822YZK2_NELNU</name>
<dbReference type="AlphaFoldDB" id="A0A822YZK2"/>
<dbReference type="EMBL" id="DUZY01000004">
    <property type="protein sequence ID" value="DAD36689.1"/>
    <property type="molecule type" value="Genomic_DNA"/>
</dbReference>
<evidence type="ECO:0000313" key="1">
    <source>
        <dbReference type="EMBL" id="DAD36689.1"/>
    </source>
</evidence>
<accession>A0A822YZK2</accession>
<proteinExistence type="predicted"/>
<dbReference type="Proteomes" id="UP000607653">
    <property type="component" value="Unassembled WGS sequence"/>
</dbReference>
<reference evidence="1 2" key="1">
    <citation type="journal article" date="2020" name="Mol. Biol. Evol.">
        <title>Distinct Expression and Methylation Patterns for Genes with Different Fates following a Single Whole-Genome Duplication in Flowering Plants.</title>
        <authorList>
            <person name="Shi T."/>
            <person name="Rahmani R.S."/>
            <person name="Gugger P.F."/>
            <person name="Wang M."/>
            <person name="Li H."/>
            <person name="Zhang Y."/>
            <person name="Li Z."/>
            <person name="Wang Q."/>
            <person name="Van de Peer Y."/>
            <person name="Marchal K."/>
            <person name="Chen J."/>
        </authorList>
    </citation>
    <scope>NUCLEOTIDE SEQUENCE [LARGE SCALE GENOMIC DNA]</scope>
    <source>
        <tissue evidence="1">Leaf</tissue>
    </source>
</reference>
<protein>
    <submittedName>
        <fullName evidence="1">Uncharacterized protein</fullName>
    </submittedName>
</protein>
<gene>
    <name evidence="1" type="ORF">HUJ06_007330</name>
</gene>
<evidence type="ECO:0000313" key="2">
    <source>
        <dbReference type="Proteomes" id="UP000607653"/>
    </source>
</evidence>
<keyword evidence="2" id="KW-1185">Reference proteome</keyword>
<comment type="caution">
    <text evidence="1">The sequence shown here is derived from an EMBL/GenBank/DDBJ whole genome shotgun (WGS) entry which is preliminary data.</text>
</comment>
<organism evidence="1 2">
    <name type="scientific">Nelumbo nucifera</name>
    <name type="common">Sacred lotus</name>
    <dbReference type="NCBI Taxonomy" id="4432"/>
    <lineage>
        <taxon>Eukaryota</taxon>
        <taxon>Viridiplantae</taxon>
        <taxon>Streptophyta</taxon>
        <taxon>Embryophyta</taxon>
        <taxon>Tracheophyta</taxon>
        <taxon>Spermatophyta</taxon>
        <taxon>Magnoliopsida</taxon>
        <taxon>Proteales</taxon>
        <taxon>Nelumbonaceae</taxon>
        <taxon>Nelumbo</taxon>
    </lineage>
</organism>
<sequence length="89" mass="10228">MVVATKLSLGFWVTINGKEAPTREVYSKMVLFESNQLPKFEWRLGSESKEEIEDCLNDLALSMGTQLRSKRRSLKVQPENDEGWPLLQV</sequence>